<feature type="compositionally biased region" description="Basic and acidic residues" evidence="2">
    <location>
        <begin position="26"/>
        <end position="40"/>
    </location>
</feature>
<keyword evidence="1" id="KW-0106">Calcium</keyword>
<dbReference type="SMR" id="A0A482WPW0"/>
<comment type="caution">
    <text evidence="3">The sequence shown here is derived from an EMBL/GenBank/DDBJ whole genome shotgun (WGS) entry which is preliminary data.</text>
</comment>
<proteinExistence type="predicted"/>
<keyword evidence="4" id="KW-1185">Reference proteome</keyword>
<evidence type="ECO:0008006" key="5">
    <source>
        <dbReference type="Google" id="ProtNLM"/>
    </source>
</evidence>
<evidence type="ECO:0000313" key="3">
    <source>
        <dbReference type="EMBL" id="RZF35272.1"/>
    </source>
</evidence>
<evidence type="ECO:0000256" key="1">
    <source>
        <dbReference type="ARBA" id="ARBA00022837"/>
    </source>
</evidence>
<dbReference type="InterPro" id="IPR018247">
    <property type="entry name" value="EF_Hand_1_Ca_BS"/>
</dbReference>
<sequence>MATSTIRSLSEPSRRRPSPPLSSSPRESDRYTTVDADHQDAPPQRISTDEELAAAVDPLFRDYDSDADGFIDYTEFKNYQSQQRT</sequence>
<feature type="region of interest" description="Disordered" evidence="2">
    <location>
        <begin position="1"/>
        <end position="49"/>
    </location>
</feature>
<reference evidence="3 4" key="1">
    <citation type="journal article" date="2017" name="Gigascience">
        <title>Genome sequence of the small brown planthopper, Laodelphax striatellus.</title>
        <authorList>
            <person name="Zhu J."/>
            <person name="Jiang F."/>
            <person name="Wang X."/>
            <person name="Yang P."/>
            <person name="Bao Y."/>
            <person name="Zhao W."/>
            <person name="Wang W."/>
            <person name="Lu H."/>
            <person name="Wang Q."/>
            <person name="Cui N."/>
            <person name="Li J."/>
            <person name="Chen X."/>
            <person name="Luo L."/>
            <person name="Yu J."/>
            <person name="Kang L."/>
            <person name="Cui F."/>
        </authorList>
    </citation>
    <scope>NUCLEOTIDE SEQUENCE [LARGE SCALE GENOMIC DNA]</scope>
    <source>
        <strain evidence="3">Lst14</strain>
    </source>
</reference>
<dbReference type="EMBL" id="QKKF02028989">
    <property type="protein sequence ID" value="RZF35272.1"/>
    <property type="molecule type" value="Genomic_DNA"/>
</dbReference>
<dbReference type="Proteomes" id="UP000291343">
    <property type="component" value="Unassembled WGS sequence"/>
</dbReference>
<protein>
    <recommendedName>
        <fullName evidence="5">EF-hand domain-containing protein</fullName>
    </recommendedName>
</protein>
<dbReference type="InterPro" id="IPR011992">
    <property type="entry name" value="EF-hand-dom_pair"/>
</dbReference>
<gene>
    <name evidence="3" type="ORF">LSTR_LSTR014261</name>
</gene>
<organism evidence="3 4">
    <name type="scientific">Laodelphax striatellus</name>
    <name type="common">Small brown planthopper</name>
    <name type="synonym">Delphax striatella</name>
    <dbReference type="NCBI Taxonomy" id="195883"/>
    <lineage>
        <taxon>Eukaryota</taxon>
        <taxon>Metazoa</taxon>
        <taxon>Ecdysozoa</taxon>
        <taxon>Arthropoda</taxon>
        <taxon>Hexapoda</taxon>
        <taxon>Insecta</taxon>
        <taxon>Pterygota</taxon>
        <taxon>Neoptera</taxon>
        <taxon>Paraneoptera</taxon>
        <taxon>Hemiptera</taxon>
        <taxon>Auchenorrhyncha</taxon>
        <taxon>Fulgoroidea</taxon>
        <taxon>Delphacidae</taxon>
        <taxon>Criomorphinae</taxon>
        <taxon>Laodelphax</taxon>
    </lineage>
</organism>
<accession>A0A482WPW0</accession>
<name>A0A482WPW0_LAOST</name>
<dbReference type="Gene3D" id="1.10.238.10">
    <property type="entry name" value="EF-hand"/>
    <property type="match status" value="1"/>
</dbReference>
<evidence type="ECO:0000256" key="2">
    <source>
        <dbReference type="SAM" id="MobiDB-lite"/>
    </source>
</evidence>
<evidence type="ECO:0000313" key="4">
    <source>
        <dbReference type="Proteomes" id="UP000291343"/>
    </source>
</evidence>
<dbReference type="SUPFAM" id="SSF47473">
    <property type="entry name" value="EF-hand"/>
    <property type="match status" value="1"/>
</dbReference>
<dbReference type="InParanoid" id="A0A482WPW0"/>
<dbReference type="AlphaFoldDB" id="A0A482WPW0"/>
<dbReference type="PROSITE" id="PS00018">
    <property type="entry name" value="EF_HAND_1"/>
    <property type="match status" value="1"/>
</dbReference>